<accession>A0A371K249</accession>
<proteinExistence type="predicted"/>
<protein>
    <submittedName>
        <fullName evidence="1">Uncharacterized protein</fullName>
    </submittedName>
</protein>
<dbReference type="AlphaFoldDB" id="A0A371K249"/>
<gene>
    <name evidence="1" type="ORF">DX914_02295</name>
</gene>
<dbReference type="EMBL" id="QTSU01000001">
    <property type="protein sequence ID" value="RDZ28001.1"/>
    <property type="molecule type" value="Genomic_DNA"/>
</dbReference>
<organism evidence="1 2">
    <name type="scientific">Lysobacter silvisoli</name>
    <dbReference type="NCBI Taxonomy" id="2293254"/>
    <lineage>
        <taxon>Bacteria</taxon>
        <taxon>Pseudomonadati</taxon>
        <taxon>Pseudomonadota</taxon>
        <taxon>Gammaproteobacteria</taxon>
        <taxon>Lysobacterales</taxon>
        <taxon>Lysobacteraceae</taxon>
        <taxon>Lysobacter</taxon>
    </lineage>
</organism>
<evidence type="ECO:0000313" key="2">
    <source>
        <dbReference type="Proteomes" id="UP000264492"/>
    </source>
</evidence>
<reference evidence="1 2" key="1">
    <citation type="submission" date="2018-08" db="EMBL/GenBank/DDBJ databases">
        <title>Lysobacter sp. zong2l5, whole genome shotgun sequence.</title>
        <authorList>
            <person name="Zhang X."/>
            <person name="Feng G."/>
            <person name="Zhu H."/>
        </authorList>
    </citation>
    <scope>NUCLEOTIDE SEQUENCE [LARGE SCALE GENOMIC DNA]</scope>
    <source>
        <strain evidence="2">zong2l5</strain>
    </source>
</reference>
<comment type="caution">
    <text evidence="1">The sequence shown here is derived from an EMBL/GenBank/DDBJ whole genome shotgun (WGS) entry which is preliminary data.</text>
</comment>
<keyword evidence="2" id="KW-1185">Reference proteome</keyword>
<dbReference type="Proteomes" id="UP000264492">
    <property type="component" value="Unassembled WGS sequence"/>
</dbReference>
<name>A0A371K249_9GAMM</name>
<evidence type="ECO:0000313" key="1">
    <source>
        <dbReference type="EMBL" id="RDZ28001.1"/>
    </source>
</evidence>
<sequence>MSPVPENLLLLHTGEEVLWTRTLELVDASPDLADHLDITERVMDLIDVLRKTYTSTDDERTISHLGLRVFNLFATAWKLTATGYYQPAAALLRDIIETSNLVHYFKIDRSQVARWYNADARTLKRDFSPAAVRKALDDHTGKGRSKREEIYKKFSTLAGHPTAAGFALLRPKGMDAHMGPFSDVTALRAVLEEMGMLAVQSGFAFCVYLDTTTPLGSGTAKRFLVGAMDFSGKYLGRVYSHAERQDVERLFGTP</sequence>